<feature type="region of interest" description="Disordered" evidence="3">
    <location>
        <begin position="53"/>
        <end position="93"/>
    </location>
</feature>
<feature type="region of interest" description="Disordered" evidence="3">
    <location>
        <begin position="1"/>
        <end position="26"/>
    </location>
</feature>
<comment type="caution">
    <text evidence="4">The sequence shown here is derived from an EMBL/GenBank/DDBJ whole genome shotgun (WGS) entry which is preliminary data.</text>
</comment>
<keyword evidence="1" id="KW-0732">Signal</keyword>
<gene>
    <name evidence="4" type="ORF">BU61_6907</name>
</gene>
<evidence type="ECO:0000256" key="2">
    <source>
        <dbReference type="ARBA" id="ARBA00023180"/>
    </source>
</evidence>
<proteinExistence type="predicted"/>
<sequence>MGCARGQVSLGIRGPEKGRGLPGPPGVGVKLGLHQGRDTLLVGCALLKDEETRLQPKLDPDPPPVTPVPSCQDDQWAPHSHGPQSRCPGEPRPRLPGVTHCPLLSPQAEGATQGGLDGSRANLWARLTQVREANCQAFVRRTAQGNTGLLANLPDQRATLRHRALACLGGLRPSLSTSNLLLFGVLVCDTDASSIMAADPVALSPADGRPQQAAGQQQDQAWSLLITEFLSVGRKEVTGRPCIPGNITAATLHDGLFLACYDCVQLESCLGSRVLRANLDPLLQHPLPSQCQKVIKAKLA</sequence>
<accession>A0ABX0S675</accession>
<organism evidence="4 5">
    <name type="scientific">Pontoporia blainvillei</name>
    <name type="common">Franciscana</name>
    <name type="synonym">Delphinus blainvillei</name>
    <dbReference type="NCBI Taxonomy" id="48723"/>
    <lineage>
        <taxon>Eukaryota</taxon>
        <taxon>Metazoa</taxon>
        <taxon>Chordata</taxon>
        <taxon>Craniata</taxon>
        <taxon>Vertebrata</taxon>
        <taxon>Euteleostomi</taxon>
        <taxon>Mammalia</taxon>
        <taxon>Eutheria</taxon>
        <taxon>Laurasiatheria</taxon>
        <taxon>Artiodactyla</taxon>
        <taxon>Whippomorpha</taxon>
        <taxon>Cetacea</taxon>
        <taxon>Odontoceti</taxon>
        <taxon>Pontoporiidae</taxon>
        <taxon>Pontoporia</taxon>
    </lineage>
</organism>
<protein>
    <submittedName>
        <fullName evidence="4">Mesothelin-like protein</fullName>
    </submittedName>
</protein>
<dbReference type="PANTHER" id="PTHR23412">
    <property type="entry name" value="STEREOCILIN RELATED"/>
    <property type="match status" value="1"/>
</dbReference>
<reference evidence="4" key="1">
    <citation type="submission" date="2018-05" db="EMBL/GenBank/DDBJ databases">
        <authorList>
            <person name="Pedro S.L.S."/>
            <person name="Freitas R.C."/>
            <person name="Barreto A.S."/>
            <person name="Lima A.O.S."/>
        </authorList>
    </citation>
    <scope>NUCLEOTIDE SEQUENCE</scope>
    <source>
        <strain evidence="4">BP203</strain>
        <tissue evidence="4">Muscle</tissue>
    </source>
</reference>
<evidence type="ECO:0000256" key="1">
    <source>
        <dbReference type="ARBA" id="ARBA00022729"/>
    </source>
</evidence>
<dbReference type="EMBL" id="PGGH01113522">
    <property type="protein sequence ID" value="NIG59547.1"/>
    <property type="molecule type" value="Genomic_DNA"/>
</dbReference>
<name>A0ABX0S675_PONBL</name>
<keyword evidence="5" id="KW-1185">Reference proteome</keyword>
<keyword evidence="2" id="KW-0325">Glycoprotein</keyword>
<evidence type="ECO:0000313" key="4">
    <source>
        <dbReference type="EMBL" id="NIG59547.1"/>
    </source>
</evidence>
<dbReference type="PANTHER" id="PTHR23412:SF15">
    <property type="entry name" value="MESOTHELIN-LIKE PROTEIN"/>
    <property type="match status" value="1"/>
</dbReference>
<evidence type="ECO:0000313" key="5">
    <source>
        <dbReference type="Proteomes" id="UP001165941"/>
    </source>
</evidence>
<dbReference type="Proteomes" id="UP001165941">
    <property type="component" value="Unassembled WGS sequence"/>
</dbReference>
<dbReference type="InterPro" id="IPR026664">
    <property type="entry name" value="Stereocilin-rel"/>
</dbReference>
<evidence type="ECO:0000256" key="3">
    <source>
        <dbReference type="SAM" id="MobiDB-lite"/>
    </source>
</evidence>